<dbReference type="EMBL" id="CVQI01000001">
    <property type="protein sequence ID" value="CRJ86180.1"/>
    <property type="molecule type" value="Genomic_DNA"/>
</dbReference>
<organism evidence="6 7">
    <name type="scientific">Verticillium longisporum</name>
    <name type="common">Verticillium dahliae var. longisporum</name>
    <dbReference type="NCBI Taxonomy" id="100787"/>
    <lineage>
        <taxon>Eukaryota</taxon>
        <taxon>Fungi</taxon>
        <taxon>Dikarya</taxon>
        <taxon>Ascomycota</taxon>
        <taxon>Pezizomycotina</taxon>
        <taxon>Sordariomycetes</taxon>
        <taxon>Hypocreomycetidae</taxon>
        <taxon>Glomerellales</taxon>
        <taxon>Plectosphaerellaceae</taxon>
        <taxon>Verticillium</taxon>
    </lineage>
</organism>
<keyword evidence="4" id="KW-0812">Transmembrane</keyword>
<comment type="similarity">
    <text evidence="1">Belongs to the 1-acyl-sn-glycerol-3-phosphate acyltransferase family.</text>
</comment>
<gene>
    <name evidence="6" type="ORF">BN1723_000088</name>
</gene>
<evidence type="ECO:0000313" key="6">
    <source>
        <dbReference type="EMBL" id="CRJ86180.1"/>
    </source>
</evidence>
<evidence type="ECO:0000256" key="1">
    <source>
        <dbReference type="ARBA" id="ARBA00008655"/>
    </source>
</evidence>
<reference evidence="7" key="1">
    <citation type="submission" date="2015-05" db="EMBL/GenBank/DDBJ databases">
        <authorList>
            <person name="Fogelqvist Johan"/>
        </authorList>
    </citation>
    <scope>NUCLEOTIDE SEQUENCE [LARGE SCALE GENOMIC DNA]</scope>
</reference>
<evidence type="ECO:0000256" key="3">
    <source>
        <dbReference type="ARBA" id="ARBA00023315"/>
    </source>
</evidence>
<dbReference type="PANTHER" id="PTHR10983">
    <property type="entry name" value="1-ACYLGLYCEROL-3-PHOSPHATE ACYLTRANSFERASE-RELATED"/>
    <property type="match status" value="1"/>
</dbReference>
<evidence type="ECO:0000256" key="2">
    <source>
        <dbReference type="ARBA" id="ARBA00022679"/>
    </source>
</evidence>
<feature type="domain" description="Acyltransferase C-terminal" evidence="5">
    <location>
        <begin position="86"/>
        <end position="123"/>
    </location>
</feature>
<name>A0A0G4KFM4_VERLO</name>
<feature type="transmembrane region" description="Helical" evidence="4">
    <location>
        <begin position="20"/>
        <end position="40"/>
    </location>
</feature>
<proteinExistence type="inferred from homology"/>
<keyword evidence="4" id="KW-1133">Transmembrane helix</keyword>
<keyword evidence="4" id="KW-0472">Membrane</keyword>
<keyword evidence="3" id="KW-0012">Acyltransferase</keyword>
<dbReference type="PANTHER" id="PTHR10983:SF16">
    <property type="entry name" value="LYSOCARDIOLIPIN ACYLTRANSFERASE 1"/>
    <property type="match status" value="1"/>
</dbReference>
<evidence type="ECO:0000313" key="7">
    <source>
        <dbReference type="Proteomes" id="UP000045706"/>
    </source>
</evidence>
<sequence>MAGHGNALTHIRGAVILAPWLIFLLLADLATIFAVLSSFGGHLRQAPHVKAVYDLTIAYQHGDEWHAEPTIWDTLSVPGLSDRLGYRFHVHVRRFPLESLPEKDEDLAKWLEERWVEKGEWLEEKRVEWAATKA</sequence>
<evidence type="ECO:0000256" key="4">
    <source>
        <dbReference type="SAM" id="Phobius"/>
    </source>
</evidence>
<keyword evidence="2" id="KW-0808">Transferase</keyword>
<dbReference type="AlphaFoldDB" id="A0A0G4KFM4"/>
<dbReference type="GO" id="GO:0012505">
    <property type="term" value="C:endomembrane system"/>
    <property type="evidence" value="ECO:0007669"/>
    <property type="project" value="TreeGrafter"/>
</dbReference>
<dbReference type="Pfam" id="PF16076">
    <property type="entry name" value="Acyltransf_C"/>
    <property type="match status" value="1"/>
</dbReference>
<dbReference type="InterPro" id="IPR032098">
    <property type="entry name" value="Acyltransf_C"/>
</dbReference>
<dbReference type="GO" id="GO:0016746">
    <property type="term" value="F:acyltransferase activity"/>
    <property type="evidence" value="ECO:0007669"/>
    <property type="project" value="UniProtKB-KW"/>
</dbReference>
<accession>A0A0G4KFM4</accession>
<protein>
    <recommendedName>
        <fullName evidence="5">Acyltransferase C-terminal domain-containing protein</fullName>
    </recommendedName>
</protein>
<dbReference type="Proteomes" id="UP000045706">
    <property type="component" value="Unassembled WGS sequence"/>
</dbReference>
<evidence type="ECO:0000259" key="5">
    <source>
        <dbReference type="Pfam" id="PF16076"/>
    </source>
</evidence>